<dbReference type="GeneTree" id="ENSGT00960000187025"/>
<evidence type="ECO:0000313" key="3">
    <source>
        <dbReference type="Proteomes" id="UP000001646"/>
    </source>
</evidence>
<name>A0A803T7W9_ANOCA</name>
<dbReference type="AlphaFoldDB" id="A0A803T7W9"/>
<reference evidence="2" key="3">
    <citation type="submission" date="2025-09" db="UniProtKB">
        <authorList>
            <consortium name="Ensembl"/>
        </authorList>
    </citation>
    <scope>IDENTIFICATION</scope>
</reference>
<sequence>MTDGERREHFQPLASDEVRVPIASGSAPGQVPQSGVENDEDTLSACKSLQESFVSSVESPTRDPTQDGESPYPALASTVFFCLDQKTRPRSWCLKLVCNPYPWCLGKSFGFFLSILLSLYCLAYKISKDVHG</sequence>
<feature type="region of interest" description="Disordered" evidence="1">
    <location>
        <begin position="52"/>
        <end position="72"/>
    </location>
</feature>
<organism evidence="2 3">
    <name type="scientific">Anolis carolinensis</name>
    <name type="common">Green anole</name>
    <name type="synonym">American chameleon</name>
    <dbReference type="NCBI Taxonomy" id="28377"/>
    <lineage>
        <taxon>Eukaryota</taxon>
        <taxon>Metazoa</taxon>
        <taxon>Chordata</taxon>
        <taxon>Craniata</taxon>
        <taxon>Vertebrata</taxon>
        <taxon>Euteleostomi</taxon>
        <taxon>Lepidosauria</taxon>
        <taxon>Squamata</taxon>
        <taxon>Bifurcata</taxon>
        <taxon>Unidentata</taxon>
        <taxon>Episquamata</taxon>
        <taxon>Toxicofera</taxon>
        <taxon>Iguania</taxon>
        <taxon>Dactyloidae</taxon>
        <taxon>Anolis</taxon>
    </lineage>
</organism>
<feature type="compositionally biased region" description="Basic and acidic residues" evidence="1">
    <location>
        <begin position="1"/>
        <end position="10"/>
    </location>
</feature>
<dbReference type="Proteomes" id="UP000001646">
    <property type="component" value="Unplaced"/>
</dbReference>
<feature type="region of interest" description="Disordered" evidence="1">
    <location>
        <begin position="1"/>
        <end position="40"/>
    </location>
</feature>
<evidence type="ECO:0000256" key="1">
    <source>
        <dbReference type="SAM" id="MobiDB-lite"/>
    </source>
</evidence>
<dbReference type="Ensembl" id="ENSACAT00000041002.1">
    <property type="protein sequence ID" value="ENSACAP00000031309.1"/>
    <property type="gene ID" value="ENSACAG00000036599.1"/>
</dbReference>
<proteinExistence type="predicted"/>
<evidence type="ECO:0000313" key="2">
    <source>
        <dbReference type="Ensembl" id="ENSACAP00000031309.1"/>
    </source>
</evidence>
<protein>
    <submittedName>
        <fullName evidence="2">Uncharacterized protein</fullName>
    </submittedName>
</protein>
<reference evidence="2" key="1">
    <citation type="submission" date="2009-12" db="EMBL/GenBank/DDBJ databases">
        <title>The Genome Sequence of Anolis carolinensis (Green Anole Lizard).</title>
        <authorList>
            <consortium name="The Genome Sequencing Platform"/>
            <person name="Di Palma F."/>
            <person name="Alfoldi J."/>
            <person name="Heiman D."/>
            <person name="Young S."/>
            <person name="Grabherr M."/>
            <person name="Johnson J."/>
            <person name="Lander E.S."/>
            <person name="Lindblad-Toh K."/>
        </authorList>
    </citation>
    <scope>NUCLEOTIDE SEQUENCE [LARGE SCALE GENOMIC DNA]</scope>
    <source>
        <strain evidence="2">JBL SC #1</strain>
    </source>
</reference>
<keyword evidence="3" id="KW-1185">Reference proteome</keyword>
<dbReference type="InParanoid" id="A0A803T7W9"/>
<accession>A0A803T7W9</accession>
<reference evidence="2" key="2">
    <citation type="submission" date="2025-08" db="UniProtKB">
        <authorList>
            <consortium name="Ensembl"/>
        </authorList>
    </citation>
    <scope>IDENTIFICATION</scope>
</reference>